<proteinExistence type="predicted"/>
<gene>
    <name evidence="1" type="ORF">LOX96_11320</name>
</gene>
<sequence>MNDLTKYCLGMVFATHCFAESASPSLPPGLIKVTEENNPKCVEYITYQGEMYCSQVALDKIPVDPHILSYEKQNIIFGHRPWKAAWGKNTPQISTIEYIPIGDDIENWNELITTQFIPGLINITPTQFGNRFLDNLKKSQATFTVHAIENQPDSLIFEFKVSKPSNLKQDEIQKVVKGKDGMYILHYAIKKPDMGETARQKWIDNIKKSSLKED</sequence>
<dbReference type="Proteomes" id="UP001139721">
    <property type="component" value="Unassembled WGS sequence"/>
</dbReference>
<protein>
    <submittedName>
        <fullName evidence="1">Uncharacterized protein</fullName>
    </submittedName>
</protein>
<accession>A0A9X2D1D4</accession>
<dbReference type="RefSeq" id="WP_250421901.1">
    <property type="nucleotide sequence ID" value="NZ_JAJKBJ010000013.1"/>
</dbReference>
<name>A0A9X2D1D4_9GAMM</name>
<dbReference type="EMBL" id="JAJKBJ010000013">
    <property type="protein sequence ID" value="MCL9684686.1"/>
    <property type="molecule type" value="Genomic_DNA"/>
</dbReference>
<reference evidence="1" key="1">
    <citation type="submission" date="2021-11" db="EMBL/GenBank/DDBJ databases">
        <title>Legionella maioricencis sp. nov., a new species isolated from hot water samples in Mallorca.</title>
        <authorList>
            <person name="Crespi S."/>
            <person name="Drasar V."/>
            <person name="Salva-Serra F."/>
            <person name="Jaen-Luchoro D."/>
            <person name="Pineiro-Iglesias B."/>
            <person name="Aliaga F."/>
            <person name="Fernandez-Juarez V."/>
            <person name="Coll G."/>
            <person name="Moore E.R.B."/>
            <person name="Bennasar-Figueras A."/>
        </authorList>
    </citation>
    <scope>NUCLEOTIDE SEQUENCE</scope>
    <source>
        <strain evidence="1">HCPI-6</strain>
    </source>
</reference>
<organism evidence="1 2">
    <name type="scientific">Legionella maioricensis</name>
    <dbReference type="NCBI Taxonomy" id="2896528"/>
    <lineage>
        <taxon>Bacteria</taxon>
        <taxon>Pseudomonadati</taxon>
        <taxon>Pseudomonadota</taxon>
        <taxon>Gammaproteobacteria</taxon>
        <taxon>Legionellales</taxon>
        <taxon>Legionellaceae</taxon>
        <taxon>Legionella</taxon>
    </lineage>
</organism>
<evidence type="ECO:0000313" key="1">
    <source>
        <dbReference type="EMBL" id="MCL9684686.1"/>
    </source>
</evidence>
<comment type="caution">
    <text evidence="1">The sequence shown here is derived from an EMBL/GenBank/DDBJ whole genome shotgun (WGS) entry which is preliminary data.</text>
</comment>
<keyword evidence="2" id="KW-1185">Reference proteome</keyword>
<evidence type="ECO:0000313" key="2">
    <source>
        <dbReference type="Proteomes" id="UP001139721"/>
    </source>
</evidence>
<dbReference type="AlphaFoldDB" id="A0A9X2D1D4"/>